<dbReference type="Pfam" id="PF03476">
    <property type="entry name" value="MOSC_N"/>
    <property type="match status" value="1"/>
</dbReference>
<dbReference type="PROSITE" id="PS51340">
    <property type="entry name" value="MOSC"/>
    <property type="match status" value="1"/>
</dbReference>
<protein>
    <recommendedName>
        <fullName evidence="2">MOSC domain-containing protein</fullName>
    </recommendedName>
</protein>
<sequence length="375" mass="41160">MEVAELWIYPVKGCGGVRVESAKLTPTGFELDRHWCVVDLDGHAAAPLEALSKRKLPPLATIRVSLCPDARAVELQAEGMEPLRLPVDEPSGGAEEEAYVECSGRSTTHEGAGWSLGHIAATKDARGSEWMTQYLNRELPGGRLLSGRPRTRYGLMRSKHGLAMEAYPPVFPLVAKANVERRPEYVARFKGNQKRFADFAPLLLVNRASALFVGKQGGALPGEEEYPIGSFRGNVVVRTDAPWVEETWGQIEIAGVTFTKIKECPRCTVPCRDERTGKFLFPQDKMLLWRVLKQAFPRKFSDPEWGGWAGAFFGVYFGHAGQQGTLRVGDPVRVLRTVSWDAHLRAGTPGAAVYVAVLLGVCAILVGVICAYQAK</sequence>
<feature type="domain" description="MOSC" evidence="2">
    <location>
        <begin position="175"/>
        <end position="335"/>
    </location>
</feature>
<dbReference type="SUPFAM" id="SSF50800">
    <property type="entry name" value="PK beta-barrel domain-like"/>
    <property type="match status" value="1"/>
</dbReference>
<dbReference type="InterPro" id="IPR005303">
    <property type="entry name" value="MOCOS_middle"/>
</dbReference>
<dbReference type="AlphaFoldDB" id="A0AB34K6L8"/>
<feature type="transmembrane region" description="Helical" evidence="1">
    <location>
        <begin position="351"/>
        <end position="372"/>
    </location>
</feature>
<reference evidence="3 4" key="1">
    <citation type="journal article" date="2024" name="Science">
        <title>Giant polyketide synthase enzymes in the biosynthesis of giant marine polyether toxins.</title>
        <authorList>
            <person name="Fallon T.R."/>
            <person name="Shende V.V."/>
            <person name="Wierzbicki I.H."/>
            <person name="Pendleton A.L."/>
            <person name="Watervoot N.F."/>
            <person name="Auber R.P."/>
            <person name="Gonzalez D.J."/>
            <person name="Wisecaver J.H."/>
            <person name="Moore B.S."/>
        </authorList>
    </citation>
    <scope>NUCLEOTIDE SEQUENCE [LARGE SCALE GENOMIC DNA]</scope>
    <source>
        <strain evidence="3 4">12B1</strain>
    </source>
</reference>
<organism evidence="3 4">
    <name type="scientific">Prymnesium parvum</name>
    <name type="common">Toxic golden alga</name>
    <dbReference type="NCBI Taxonomy" id="97485"/>
    <lineage>
        <taxon>Eukaryota</taxon>
        <taxon>Haptista</taxon>
        <taxon>Haptophyta</taxon>
        <taxon>Prymnesiophyceae</taxon>
        <taxon>Prymnesiales</taxon>
        <taxon>Prymnesiaceae</taxon>
        <taxon>Prymnesium</taxon>
    </lineage>
</organism>
<dbReference type="InterPro" id="IPR005302">
    <property type="entry name" value="MoCF_Sase_C"/>
</dbReference>
<dbReference type="SUPFAM" id="SSF141673">
    <property type="entry name" value="MOSC N-terminal domain-like"/>
    <property type="match status" value="1"/>
</dbReference>
<evidence type="ECO:0000313" key="3">
    <source>
        <dbReference type="EMBL" id="KAL1529920.1"/>
    </source>
</evidence>
<evidence type="ECO:0000313" key="4">
    <source>
        <dbReference type="Proteomes" id="UP001515480"/>
    </source>
</evidence>
<dbReference type="Proteomes" id="UP001515480">
    <property type="component" value="Unassembled WGS sequence"/>
</dbReference>
<keyword evidence="1" id="KW-0472">Membrane</keyword>
<comment type="caution">
    <text evidence="3">The sequence shown here is derived from an EMBL/GenBank/DDBJ whole genome shotgun (WGS) entry which is preliminary data.</text>
</comment>
<dbReference type="EMBL" id="JBGBPQ010000001">
    <property type="protein sequence ID" value="KAL1529920.1"/>
    <property type="molecule type" value="Genomic_DNA"/>
</dbReference>
<keyword evidence="1" id="KW-1133">Transmembrane helix</keyword>
<keyword evidence="1" id="KW-0812">Transmembrane</keyword>
<dbReference type="GO" id="GO:0003824">
    <property type="term" value="F:catalytic activity"/>
    <property type="evidence" value="ECO:0007669"/>
    <property type="project" value="InterPro"/>
</dbReference>
<accession>A0AB34K6L8</accession>
<dbReference type="InterPro" id="IPR011037">
    <property type="entry name" value="Pyrv_Knase-like_insert_dom_sf"/>
</dbReference>
<dbReference type="GO" id="GO:0030170">
    <property type="term" value="F:pyridoxal phosphate binding"/>
    <property type="evidence" value="ECO:0007669"/>
    <property type="project" value="InterPro"/>
</dbReference>
<evidence type="ECO:0000256" key="1">
    <source>
        <dbReference type="SAM" id="Phobius"/>
    </source>
</evidence>
<proteinExistence type="predicted"/>
<gene>
    <name evidence="3" type="ORF">AB1Y20_000848</name>
</gene>
<dbReference type="GO" id="GO:0030151">
    <property type="term" value="F:molybdenum ion binding"/>
    <property type="evidence" value="ECO:0007669"/>
    <property type="project" value="InterPro"/>
</dbReference>
<name>A0AB34K6L8_PRYPA</name>
<dbReference type="Pfam" id="PF03473">
    <property type="entry name" value="MOSC"/>
    <property type="match status" value="1"/>
</dbReference>
<evidence type="ECO:0000259" key="2">
    <source>
        <dbReference type="PROSITE" id="PS51340"/>
    </source>
</evidence>
<keyword evidence="4" id="KW-1185">Reference proteome</keyword>